<dbReference type="GO" id="GO:0046872">
    <property type="term" value="F:metal ion binding"/>
    <property type="evidence" value="ECO:0007669"/>
    <property type="project" value="UniProtKB-KW"/>
</dbReference>
<dbReference type="Pfam" id="PF16953">
    <property type="entry name" value="PRORP"/>
    <property type="match status" value="1"/>
</dbReference>
<evidence type="ECO:0000256" key="3">
    <source>
        <dbReference type="ARBA" id="ARBA00022723"/>
    </source>
</evidence>
<dbReference type="Gene3D" id="3.40.50.11980">
    <property type="match status" value="1"/>
</dbReference>
<comment type="caution">
    <text evidence="10">The sequence shown here is derived from an EMBL/GenBank/DDBJ whole genome shotgun (WGS) entry which is preliminary data.</text>
</comment>
<protein>
    <submittedName>
        <fullName evidence="10">Mitochondrial ribonuclease P catalytic subunit</fullName>
    </submittedName>
</protein>
<keyword evidence="6" id="KW-0809">Transit peptide</keyword>
<dbReference type="PANTHER" id="PTHR13547:SF1">
    <property type="entry name" value="MITOCHONDRIAL RIBONUCLEASE P CATALYTIC SUBUNIT"/>
    <property type="match status" value="1"/>
</dbReference>
<evidence type="ECO:0000256" key="4">
    <source>
        <dbReference type="ARBA" id="ARBA00022801"/>
    </source>
</evidence>
<feature type="domain" description="PRORP" evidence="9">
    <location>
        <begin position="143"/>
        <end position="359"/>
    </location>
</feature>
<feature type="region of interest" description="Disordered" evidence="8">
    <location>
        <begin position="343"/>
        <end position="367"/>
    </location>
</feature>
<dbReference type="GO" id="GO:0030678">
    <property type="term" value="C:mitochondrial ribonuclease P complex"/>
    <property type="evidence" value="ECO:0007669"/>
    <property type="project" value="TreeGrafter"/>
</dbReference>
<dbReference type="EMBL" id="VIIS01000959">
    <property type="protein sequence ID" value="KAF0303275.1"/>
    <property type="molecule type" value="Genomic_DNA"/>
</dbReference>
<dbReference type="PANTHER" id="PTHR13547">
    <property type="match status" value="1"/>
</dbReference>
<evidence type="ECO:0000256" key="5">
    <source>
        <dbReference type="ARBA" id="ARBA00022833"/>
    </source>
</evidence>
<keyword evidence="7" id="KW-0496">Mitochondrion</keyword>
<keyword evidence="3" id="KW-0479">Metal-binding</keyword>
<evidence type="ECO:0000313" key="11">
    <source>
        <dbReference type="Proteomes" id="UP000440578"/>
    </source>
</evidence>
<dbReference type="GO" id="GO:0097745">
    <property type="term" value="P:mitochondrial tRNA 5'-end processing"/>
    <property type="evidence" value="ECO:0007669"/>
    <property type="project" value="TreeGrafter"/>
</dbReference>
<gene>
    <name evidence="10" type="primary">MRPP3</name>
    <name evidence="10" type="ORF">FJT64_024750</name>
</gene>
<name>A0A6A4W9P6_AMPAM</name>
<accession>A0A6A4W9P6</accession>
<evidence type="ECO:0000313" key="10">
    <source>
        <dbReference type="EMBL" id="KAF0303275.1"/>
    </source>
</evidence>
<dbReference type="GO" id="GO:0004526">
    <property type="term" value="F:ribonuclease P activity"/>
    <property type="evidence" value="ECO:0007669"/>
    <property type="project" value="TreeGrafter"/>
</dbReference>
<dbReference type="InterPro" id="IPR031595">
    <property type="entry name" value="PRORP_C"/>
</dbReference>
<comment type="similarity">
    <text evidence="2">Belongs to the PPR family. P subfamily.</text>
</comment>
<keyword evidence="11" id="KW-1185">Reference proteome</keyword>
<dbReference type="OrthoDB" id="46913at2759"/>
<feature type="compositionally biased region" description="Polar residues" evidence="8">
    <location>
        <begin position="343"/>
        <end position="353"/>
    </location>
</feature>
<evidence type="ECO:0000259" key="9">
    <source>
        <dbReference type="Pfam" id="PF16953"/>
    </source>
</evidence>
<sequence length="367" mass="40320">MRTFLLFMEVPHAVDHRALAACRLPDGGVALPAAISLLRHRQEQGAVAPANLALFLELLASCDAAARDAAEPETLAAHAALSAAPLDRVSATRAAVGLCATRHWRLAVPLLAVARRSGPPPRTALSALAAAALRAGEDVPRLGGRCEHCGLHLPPDRLSDADFREVRDALERCVLIGEDVFQTSTPEEVERFRSFVERTAPYDVVVDGLNLVQVVDHFAVQQGKKVLVVGRYHMRGWKKADMGYVKRHALLFTADNMSSDDAFLLYAVMHSHPGTQFVTRDFFRDHAARLPDETRSKFNRLIRTNRLAVEGVTRNGNLNIKAQCDPAGRWHVPFCDPAQVSFSTATPSPTQPVTDRWLCLQPPPPHR</sequence>
<evidence type="ECO:0000256" key="6">
    <source>
        <dbReference type="ARBA" id="ARBA00022946"/>
    </source>
</evidence>
<dbReference type="GO" id="GO:0001682">
    <property type="term" value="P:tRNA 5'-leader removal"/>
    <property type="evidence" value="ECO:0007669"/>
    <property type="project" value="TreeGrafter"/>
</dbReference>
<dbReference type="AlphaFoldDB" id="A0A6A4W9P6"/>
<dbReference type="Proteomes" id="UP000440578">
    <property type="component" value="Unassembled WGS sequence"/>
</dbReference>
<proteinExistence type="inferred from homology"/>
<organism evidence="10 11">
    <name type="scientific">Amphibalanus amphitrite</name>
    <name type="common">Striped barnacle</name>
    <name type="synonym">Balanus amphitrite</name>
    <dbReference type="NCBI Taxonomy" id="1232801"/>
    <lineage>
        <taxon>Eukaryota</taxon>
        <taxon>Metazoa</taxon>
        <taxon>Ecdysozoa</taxon>
        <taxon>Arthropoda</taxon>
        <taxon>Crustacea</taxon>
        <taxon>Multicrustacea</taxon>
        <taxon>Cirripedia</taxon>
        <taxon>Thoracica</taxon>
        <taxon>Thoracicalcarea</taxon>
        <taxon>Balanomorpha</taxon>
        <taxon>Balanoidea</taxon>
        <taxon>Balanidae</taxon>
        <taxon>Amphibalaninae</taxon>
        <taxon>Amphibalanus</taxon>
    </lineage>
</organism>
<evidence type="ECO:0000256" key="1">
    <source>
        <dbReference type="ARBA" id="ARBA00004173"/>
    </source>
</evidence>
<comment type="subcellular location">
    <subcellularLocation>
        <location evidence="1">Mitochondrion</location>
    </subcellularLocation>
</comment>
<reference evidence="10 11" key="1">
    <citation type="submission" date="2019-07" db="EMBL/GenBank/DDBJ databases">
        <title>Draft genome assembly of a fouling barnacle, Amphibalanus amphitrite (Darwin, 1854): The first reference genome for Thecostraca.</title>
        <authorList>
            <person name="Kim W."/>
        </authorList>
    </citation>
    <scope>NUCLEOTIDE SEQUENCE [LARGE SCALE GENOMIC DNA]</scope>
    <source>
        <strain evidence="10">SNU_AA5</strain>
        <tissue evidence="10">Soma without cirri and trophi</tissue>
    </source>
</reference>
<evidence type="ECO:0000256" key="7">
    <source>
        <dbReference type="ARBA" id="ARBA00023128"/>
    </source>
</evidence>
<evidence type="ECO:0000256" key="2">
    <source>
        <dbReference type="ARBA" id="ARBA00007626"/>
    </source>
</evidence>
<keyword evidence="4" id="KW-0378">Hydrolase</keyword>
<evidence type="ECO:0000256" key="8">
    <source>
        <dbReference type="SAM" id="MobiDB-lite"/>
    </source>
</evidence>
<keyword evidence="5" id="KW-0862">Zinc</keyword>